<accession>F0W1X2</accession>
<proteinExistence type="predicted"/>
<organism evidence="1">
    <name type="scientific">Albugo laibachii Nc14</name>
    <dbReference type="NCBI Taxonomy" id="890382"/>
    <lineage>
        <taxon>Eukaryota</taxon>
        <taxon>Sar</taxon>
        <taxon>Stramenopiles</taxon>
        <taxon>Oomycota</taxon>
        <taxon>Peronosporomycetes</taxon>
        <taxon>Albuginales</taxon>
        <taxon>Albuginaceae</taxon>
        <taxon>Albugo</taxon>
    </lineage>
</organism>
<evidence type="ECO:0000313" key="1">
    <source>
        <dbReference type="EMBL" id="CCA15051.1"/>
    </source>
</evidence>
<dbReference type="EMBL" id="FR824053">
    <property type="protein sequence ID" value="CCA15051.1"/>
    <property type="molecule type" value="Genomic_DNA"/>
</dbReference>
<dbReference type="HOGENOM" id="CLU_2311390_0_0_1"/>
<gene>
    <name evidence="1" type="primary">AlNc14C8G1051</name>
    <name evidence="1" type="ORF">ALNC14_011940</name>
</gene>
<reference evidence="1" key="2">
    <citation type="submission" date="2011-02" db="EMBL/GenBank/DDBJ databases">
        <authorList>
            <person name="MacLean D."/>
        </authorList>
    </citation>
    <scope>NUCLEOTIDE SEQUENCE</scope>
</reference>
<name>F0W1X2_9STRA</name>
<dbReference type="AlphaFoldDB" id="F0W1X2"/>
<reference evidence="1" key="1">
    <citation type="journal article" date="2011" name="PLoS Biol.">
        <title>Gene gain and loss during evolution of obligate parasitism in the white rust pathogen of Arabidopsis thaliana.</title>
        <authorList>
            <person name="Kemen E."/>
            <person name="Gardiner A."/>
            <person name="Schultz-Larsen T."/>
            <person name="Kemen A.C."/>
            <person name="Balmuth A.L."/>
            <person name="Robert-Seilaniantz A."/>
            <person name="Bailey K."/>
            <person name="Holub E."/>
            <person name="Studholme D.J."/>
            <person name="Maclean D."/>
            <person name="Jones J.D."/>
        </authorList>
    </citation>
    <scope>NUCLEOTIDE SEQUENCE</scope>
</reference>
<protein>
    <submittedName>
        <fullName evidence="1">AlNc14C8G1051 protein</fullName>
    </submittedName>
</protein>
<sequence length="100" mass="11438">MSMLSITPDSKSYHQTRVILKSLGSDAPAWLIQKLFALCHAKPSVLLSIRAWRLSKREWYPRPRGQAMQKISPSTFDDPIRTTCESIKELVHGGFRLKDI</sequence>